<dbReference type="RefSeq" id="WP_009524676.1">
    <property type="nucleotide sequence ID" value="NZ_JH414547.1"/>
</dbReference>
<dbReference type="BioCyc" id="EBAC796937-HMP:GMGH-440-MONOMER"/>
<dbReference type="Pfam" id="PF03496">
    <property type="entry name" value="ADPrib_exo_Tox"/>
    <property type="match status" value="1"/>
</dbReference>
<dbReference type="PROSITE" id="PS51996">
    <property type="entry name" value="TR_MART"/>
    <property type="match status" value="1"/>
</dbReference>
<dbReference type="AlphaFoldDB" id="G9X216"/>
<name>G9X216_9FIRM</name>
<reference evidence="2 3" key="1">
    <citation type="submission" date="2011-08" db="EMBL/GenBank/DDBJ databases">
        <title>The Genome Sequence of Eubacteriaceae bacterium ACC19a.</title>
        <authorList>
            <consortium name="The Broad Institute Genome Sequencing Platform"/>
            <person name="Earl A."/>
            <person name="Ward D."/>
            <person name="Feldgarden M."/>
            <person name="Gevers D."/>
            <person name="Sizova M."/>
            <person name="Hazen A."/>
            <person name="Epstein S."/>
            <person name="Young S.K."/>
            <person name="Zeng Q."/>
            <person name="Gargeya S."/>
            <person name="Fitzgerald M."/>
            <person name="Haas B."/>
            <person name="Abouelleil A."/>
            <person name="Alvarado L."/>
            <person name="Arachchi H.M."/>
            <person name="Berlin A."/>
            <person name="Brown A."/>
            <person name="Chapman S.B."/>
            <person name="Chen Z."/>
            <person name="Dunbar C."/>
            <person name="Freedman E."/>
            <person name="Gearin G."/>
            <person name="Gellesch M."/>
            <person name="Goldberg J."/>
            <person name="Griggs A."/>
            <person name="Gujja S."/>
            <person name="Heiman D."/>
            <person name="Howarth C."/>
            <person name="Larson L."/>
            <person name="Lui A."/>
            <person name="MacDonald P.J.P."/>
            <person name="Montmayeur A."/>
            <person name="Murphy C."/>
            <person name="Neiman D."/>
            <person name="Pearson M."/>
            <person name="Priest M."/>
            <person name="Roberts A."/>
            <person name="Saif S."/>
            <person name="Shea T."/>
            <person name="Shenoy N."/>
            <person name="Sisk P."/>
            <person name="Stolte C."/>
            <person name="Sykes S."/>
            <person name="Wortman J."/>
            <person name="Nusbaum C."/>
            <person name="Birren B."/>
        </authorList>
    </citation>
    <scope>NUCLEOTIDE SEQUENCE [LARGE SCALE GENOMIC DNA]</scope>
    <source>
        <strain evidence="2 3">ACC19a</strain>
    </source>
</reference>
<dbReference type="EMBL" id="AFZE01000045">
    <property type="protein sequence ID" value="EHL13139.1"/>
    <property type="molecule type" value="Genomic_DNA"/>
</dbReference>
<dbReference type="HOGENOM" id="CLU_049142_0_0_9"/>
<accession>G9X216</accession>
<feature type="domain" description="ADP ribosyltransferase" evidence="1">
    <location>
        <begin position="282"/>
        <end position="426"/>
    </location>
</feature>
<evidence type="ECO:0000313" key="3">
    <source>
        <dbReference type="Proteomes" id="UP000006437"/>
    </source>
</evidence>
<dbReference type="GO" id="GO:0005576">
    <property type="term" value="C:extracellular region"/>
    <property type="evidence" value="ECO:0007669"/>
    <property type="project" value="InterPro"/>
</dbReference>
<dbReference type="SUPFAM" id="SSF56399">
    <property type="entry name" value="ADP-ribosylation"/>
    <property type="match status" value="1"/>
</dbReference>
<organism evidence="2 3">
    <name type="scientific">Peptoanaerobacter stomatis</name>
    <dbReference type="NCBI Taxonomy" id="796937"/>
    <lineage>
        <taxon>Bacteria</taxon>
        <taxon>Bacillati</taxon>
        <taxon>Bacillota</taxon>
        <taxon>Clostridia</taxon>
        <taxon>Peptostreptococcales</taxon>
        <taxon>Filifactoraceae</taxon>
        <taxon>Peptoanaerobacter</taxon>
    </lineage>
</organism>
<evidence type="ECO:0000259" key="1">
    <source>
        <dbReference type="Pfam" id="PF03496"/>
    </source>
</evidence>
<dbReference type="Gene3D" id="3.90.176.10">
    <property type="entry name" value="Toxin ADP-ribosyltransferase, Chain A, domain 1"/>
    <property type="match status" value="1"/>
</dbReference>
<dbReference type="InterPro" id="IPR003540">
    <property type="entry name" value="ADP-ribosyltransferase"/>
</dbReference>
<evidence type="ECO:0000313" key="2">
    <source>
        <dbReference type="EMBL" id="EHL13139.1"/>
    </source>
</evidence>
<proteinExistence type="predicted"/>
<protein>
    <recommendedName>
        <fullName evidence="1">ADP ribosyltransferase domain-containing protein</fullName>
    </recommendedName>
</protein>
<dbReference type="Proteomes" id="UP000006437">
    <property type="component" value="Unassembled WGS sequence"/>
</dbReference>
<sequence>MDIISKLRDEFNNKYANSSKIKNLVEKLENGDVEYGQAHEFAIELGEMLANVFKENLSVDMFPDGKISYGIADKILNETLGKNYDLISDYSRDIQTIINKKAGFNIKGVRAEKNQSRIDNMVKKVSDDDFENVQWMFDEPVKNFSQSIVDDTVKANADFQYKLGMQPKIIRKSTGHCCDWCEALVGEYDYPYEVPPDVYRRHRFCRCTVEYSPGGKKKQNVHTKKWTEIYKSDKIKKRIEMSQERKDENIRLKNIAYTKANELGYNPLSQEKVVDILRRDSDIWIENLTEEEKKAISKYTYNGKDKDGLNLFEKINGYLEGNYNPENEKEEIMILNYYSNIKNALLKNNLDSDIIVYRNDISPESLNKTMNKFLSTSVSQRGVIGGKPNVAIIVPKNSNGAYIERLSFDNFKKQREFLLNSETQLEFIDNLSGDMYIYKVKEE</sequence>
<gene>
    <name evidence="2" type="ORF">HMPREF9629_00439</name>
</gene>
<comment type="caution">
    <text evidence="2">The sequence shown here is derived from an EMBL/GenBank/DDBJ whole genome shotgun (WGS) entry which is preliminary data.</text>
</comment>